<protein>
    <recommendedName>
        <fullName evidence="3">2-oxo-4-hydroxy-4-carboxy-5-ureidoimidazoline decarboxylase</fullName>
        <ecNumber evidence="3">4.1.1.97</ecNumber>
    </recommendedName>
</protein>
<feature type="compositionally biased region" description="Basic residues" evidence="7">
    <location>
        <begin position="151"/>
        <end position="161"/>
    </location>
</feature>
<name>A0A537ILJ9_9BACT</name>
<dbReference type="SUPFAM" id="SSF158694">
    <property type="entry name" value="UraD-Like"/>
    <property type="match status" value="1"/>
</dbReference>
<dbReference type="EMBL" id="VBAP01000093">
    <property type="protein sequence ID" value="TMI72188.1"/>
    <property type="molecule type" value="Genomic_DNA"/>
</dbReference>
<sequence>MAKLTLEELARLFEGRSKFVDRLAYYDDPLRRAREVLRSLVDEELREALNAHPRIGERPVSAASVAEQGTQEDQSIVAELNRLNRAYESKFGFRFVVFVNRRPRSQIIPVLRERLARTREQEVATAIDELVSIAEDRYRKKGRGKKEEGRRKTRNVKRGNL</sequence>
<organism evidence="9 10">
    <name type="scientific">Candidatus Segetimicrobium genomatis</name>
    <dbReference type="NCBI Taxonomy" id="2569760"/>
    <lineage>
        <taxon>Bacteria</taxon>
        <taxon>Bacillati</taxon>
        <taxon>Candidatus Sysuimicrobiota</taxon>
        <taxon>Candidatus Sysuimicrobiia</taxon>
        <taxon>Candidatus Sysuimicrobiales</taxon>
        <taxon>Candidatus Segetimicrobiaceae</taxon>
        <taxon>Candidatus Segetimicrobium</taxon>
    </lineage>
</organism>
<dbReference type="PANTHER" id="PTHR43466">
    <property type="entry name" value="2-OXO-4-HYDROXY-4-CARBOXY-5-UREIDOIMIDAZOLINE DECARBOXYLASE-RELATED"/>
    <property type="match status" value="1"/>
</dbReference>
<dbReference type="Gene3D" id="1.10.3330.10">
    <property type="entry name" value="Oxo-4-hydroxy-4-carboxy-5-ureidoimidazoline decarboxylase"/>
    <property type="match status" value="1"/>
</dbReference>
<evidence type="ECO:0000313" key="9">
    <source>
        <dbReference type="EMBL" id="TMI72188.1"/>
    </source>
</evidence>
<comment type="catalytic activity">
    <reaction evidence="1">
        <text>5-hydroxy-2-oxo-4-ureido-2,5-dihydro-1H-imidazole-5-carboxylate + H(+) = (S)-allantoin + CO2</text>
        <dbReference type="Rhea" id="RHEA:26301"/>
        <dbReference type="ChEBI" id="CHEBI:15378"/>
        <dbReference type="ChEBI" id="CHEBI:15678"/>
        <dbReference type="ChEBI" id="CHEBI:16526"/>
        <dbReference type="ChEBI" id="CHEBI:58639"/>
        <dbReference type="EC" id="4.1.1.97"/>
    </reaction>
</comment>
<evidence type="ECO:0000256" key="4">
    <source>
        <dbReference type="ARBA" id="ARBA00022631"/>
    </source>
</evidence>
<dbReference type="InterPro" id="IPR036778">
    <property type="entry name" value="OHCU_decarboxylase_sf"/>
</dbReference>
<feature type="domain" description="Oxo-4-hydroxy-4-carboxy-5-ureidoimidazoline decarboxylase" evidence="8">
    <location>
        <begin position="25"/>
        <end position="138"/>
    </location>
</feature>
<comment type="caution">
    <text evidence="9">The sequence shown here is derived from an EMBL/GenBank/DDBJ whole genome shotgun (WGS) entry which is preliminary data.</text>
</comment>
<dbReference type="GO" id="GO:0019628">
    <property type="term" value="P:urate catabolic process"/>
    <property type="evidence" value="ECO:0007669"/>
    <property type="project" value="TreeGrafter"/>
</dbReference>
<dbReference type="InterPro" id="IPR018020">
    <property type="entry name" value="OHCU_decarboxylase"/>
</dbReference>
<evidence type="ECO:0000256" key="3">
    <source>
        <dbReference type="ARBA" id="ARBA00012257"/>
    </source>
</evidence>
<dbReference type="Proteomes" id="UP000318834">
    <property type="component" value="Unassembled WGS sequence"/>
</dbReference>
<dbReference type="GO" id="GO:0051997">
    <property type="term" value="F:2-oxo-4-hydroxy-4-carboxy-5-ureidoimidazoline decarboxylase activity"/>
    <property type="evidence" value="ECO:0007669"/>
    <property type="project" value="UniProtKB-EC"/>
</dbReference>
<feature type="region of interest" description="Disordered" evidence="7">
    <location>
        <begin position="140"/>
        <end position="161"/>
    </location>
</feature>
<evidence type="ECO:0000256" key="5">
    <source>
        <dbReference type="ARBA" id="ARBA00022793"/>
    </source>
</evidence>
<comment type="pathway">
    <text evidence="2">Purine metabolism; urate degradation; (S)-allantoin from urate: step 3/3.</text>
</comment>
<evidence type="ECO:0000259" key="8">
    <source>
        <dbReference type="Pfam" id="PF09349"/>
    </source>
</evidence>
<dbReference type="Pfam" id="PF09349">
    <property type="entry name" value="OHCU_decarbox"/>
    <property type="match status" value="1"/>
</dbReference>
<dbReference type="GO" id="GO:0006144">
    <property type="term" value="P:purine nucleobase metabolic process"/>
    <property type="evidence" value="ECO:0007669"/>
    <property type="project" value="UniProtKB-KW"/>
</dbReference>
<keyword evidence="4" id="KW-0659">Purine metabolism</keyword>
<dbReference type="PANTHER" id="PTHR43466:SF1">
    <property type="entry name" value="2-OXO-4-HYDROXY-4-CARBOXY-5-UREIDOIMIDAZOLINE DECARBOXYLASE-RELATED"/>
    <property type="match status" value="1"/>
</dbReference>
<dbReference type="AlphaFoldDB" id="A0A537ILJ9"/>
<evidence type="ECO:0000256" key="7">
    <source>
        <dbReference type="SAM" id="MobiDB-lite"/>
    </source>
</evidence>
<evidence type="ECO:0000256" key="1">
    <source>
        <dbReference type="ARBA" id="ARBA00001163"/>
    </source>
</evidence>
<keyword evidence="5" id="KW-0210">Decarboxylase</keyword>
<keyword evidence="6" id="KW-0456">Lyase</keyword>
<dbReference type="EC" id="4.1.1.97" evidence="3"/>
<gene>
    <name evidence="9" type="ORF">E6H05_11535</name>
</gene>
<evidence type="ECO:0000256" key="6">
    <source>
        <dbReference type="ARBA" id="ARBA00023239"/>
    </source>
</evidence>
<reference evidence="9 10" key="1">
    <citation type="journal article" date="2019" name="Nat. Microbiol.">
        <title>Mediterranean grassland soil C-N compound turnover is dependent on rainfall and depth, and is mediated by genomically divergent microorganisms.</title>
        <authorList>
            <person name="Diamond S."/>
            <person name="Andeer P.F."/>
            <person name="Li Z."/>
            <person name="Crits-Christoph A."/>
            <person name="Burstein D."/>
            <person name="Anantharaman K."/>
            <person name="Lane K.R."/>
            <person name="Thomas B.C."/>
            <person name="Pan C."/>
            <person name="Northen T.R."/>
            <person name="Banfield J.F."/>
        </authorList>
    </citation>
    <scope>NUCLEOTIDE SEQUENCE [LARGE SCALE GENOMIC DNA]</scope>
    <source>
        <strain evidence="9">NP_8</strain>
    </source>
</reference>
<accession>A0A537ILJ9</accession>
<evidence type="ECO:0000256" key="2">
    <source>
        <dbReference type="ARBA" id="ARBA00004754"/>
    </source>
</evidence>
<evidence type="ECO:0000313" key="10">
    <source>
        <dbReference type="Proteomes" id="UP000318834"/>
    </source>
</evidence>
<proteinExistence type="predicted"/>